<keyword evidence="5 6" id="KW-0949">S-adenosyl-L-methionine</keyword>
<keyword evidence="2 6" id="KW-0690">Ribosome biogenesis</keyword>
<evidence type="ECO:0000256" key="4">
    <source>
        <dbReference type="ARBA" id="ARBA00022679"/>
    </source>
</evidence>
<comment type="caution">
    <text evidence="6">Lacks conserved residue(s) required for the propagation of feature annotation.</text>
</comment>
<feature type="region of interest" description="Disordered" evidence="7">
    <location>
        <begin position="1"/>
        <end position="43"/>
    </location>
</feature>
<dbReference type="GO" id="GO:0000455">
    <property type="term" value="P:enzyme-directed rRNA pseudouridine synthesis"/>
    <property type="evidence" value="ECO:0007669"/>
    <property type="project" value="UniProtKB-UniRule"/>
</dbReference>
<dbReference type="PANTHER" id="PTHR20426:SF0">
    <property type="entry name" value="18S RRNA AMINOCARBOXYPROPYLTRANSFERASE"/>
    <property type="match status" value="1"/>
</dbReference>
<keyword evidence="1" id="KW-0963">Cytoplasm</keyword>
<feature type="domain" description="16S/18S rRNA aminocarboxypropyltransferase Tsr3 C-terminal" evidence="8">
    <location>
        <begin position="88"/>
        <end position="214"/>
    </location>
</feature>
<keyword evidence="4 6" id="KW-0808">Transferase</keyword>
<proteinExistence type="inferred from homology"/>
<evidence type="ECO:0000259" key="8">
    <source>
        <dbReference type="Pfam" id="PF04034"/>
    </source>
</evidence>
<feature type="domain" description="RNase L inhibitor RLI-like possible metal-binding" evidence="9">
    <location>
        <begin position="52"/>
        <end position="84"/>
    </location>
</feature>
<feature type="binding site" evidence="6">
    <location>
        <position position="137"/>
    </location>
    <ligand>
        <name>S-adenosyl-L-methionine</name>
        <dbReference type="ChEBI" id="CHEBI:59789"/>
    </ligand>
</feature>
<evidence type="ECO:0000256" key="3">
    <source>
        <dbReference type="ARBA" id="ARBA00022552"/>
    </source>
</evidence>
<sequence>MDSKESLSENVKKLQIDDDDDDNDDTSNNSSSSSNLSDSSSEEEDALPNFNVAMWDFNQCDPRKCSGRKLSRLKLIKTLKIKQRFPGLVLTPTGEKCVSPADREIVTKKGIAVVDCSWARIDETPLAALKPAHGRLLPFLVAANPINYGKPLQLSCVEAIAATMYITGYKKEAKFYLDKFSWGHSFLDLNEEILEIYSKCSDSKDVIVEQTKYIEKEQKLQEDRHNICDFPSSSDSDSED</sequence>
<evidence type="ECO:0000256" key="7">
    <source>
        <dbReference type="SAM" id="MobiDB-lite"/>
    </source>
</evidence>
<dbReference type="RefSeq" id="XP_030765843.1">
    <property type="nucleotide sequence ID" value="XM_030909983.1"/>
</dbReference>
<keyword evidence="10" id="KW-1185">Reference proteome</keyword>
<evidence type="ECO:0000259" key="9">
    <source>
        <dbReference type="Pfam" id="PF04068"/>
    </source>
</evidence>
<dbReference type="InterPro" id="IPR022968">
    <property type="entry name" value="Tsr3-like"/>
</dbReference>
<dbReference type="InterPro" id="IPR007209">
    <property type="entry name" value="RNaseL-inhib-like_metal-bd_dom"/>
</dbReference>
<dbReference type="EC" id="2.5.1.157" evidence="6"/>
<evidence type="ECO:0000256" key="1">
    <source>
        <dbReference type="ARBA" id="ARBA00022490"/>
    </source>
</evidence>
<evidence type="ECO:0000256" key="5">
    <source>
        <dbReference type="ARBA" id="ARBA00022691"/>
    </source>
</evidence>
<dbReference type="GeneID" id="115889892"/>
<comment type="function">
    <text evidence="6">Aminocarboxypropyltransferase that catalyzes the aminocarboxypropyl transfer on pseudouridine in 18S rRNA. It constitutes the last step in biosynthesis of the hypermodified N1-methyl-N3-(3-amino-3-carboxypropyl) pseudouridine (m1acp3-Psi).</text>
</comment>
<dbReference type="Pfam" id="PF04068">
    <property type="entry name" value="Fer4_RLI"/>
    <property type="match status" value="1"/>
</dbReference>
<dbReference type="Proteomes" id="UP000504635">
    <property type="component" value="Unplaced"/>
</dbReference>
<feature type="compositionally biased region" description="Basic and acidic residues" evidence="7">
    <location>
        <begin position="1"/>
        <end position="16"/>
    </location>
</feature>
<comment type="catalytic activity">
    <reaction evidence="6">
        <text>an N(1)-methylpseudouridine in rRNA + S-adenosyl-L-methionine = N(1)-methyl-N(3)-[(3S)-3-amino-3-carboxypropyl]pseudouridine in rRNA + S-methyl-5'-thioadenosine + H(+)</text>
        <dbReference type="Rhea" id="RHEA:63296"/>
        <dbReference type="Rhea" id="RHEA-COMP:11634"/>
        <dbReference type="Rhea" id="RHEA-COMP:16310"/>
        <dbReference type="ChEBI" id="CHEBI:15378"/>
        <dbReference type="ChEBI" id="CHEBI:17509"/>
        <dbReference type="ChEBI" id="CHEBI:59789"/>
        <dbReference type="ChEBI" id="CHEBI:74890"/>
        <dbReference type="ChEBI" id="CHEBI:146234"/>
        <dbReference type="EC" id="2.5.1.157"/>
    </reaction>
</comment>
<evidence type="ECO:0000313" key="11">
    <source>
        <dbReference type="RefSeq" id="XP_030765843.1"/>
    </source>
</evidence>
<dbReference type="OrthoDB" id="10262062at2759"/>
<keyword evidence="3 6" id="KW-0698">rRNA processing</keyword>
<dbReference type="NCBIfam" id="NF002621">
    <property type="entry name" value="PRK02287.1"/>
    <property type="match status" value="1"/>
</dbReference>
<dbReference type="Pfam" id="PF04034">
    <property type="entry name" value="Ribo_biogen_C"/>
    <property type="match status" value="1"/>
</dbReference>
<comment type="similarity">
    <text evidence="6">Belongs to the TDD superfamily. TSR3 family.</text>
</comment>
<evidence type="ECO:0000256" key="6">
    <source>
        <dbReference type="HAMAP-Rule" id="MF_03146"/>
    </source>
</evidence>
<feature type="binding site" evidence="6">
    <location>
        <position position="114"/>
    </location>
    <ligand>
        <name>S-adenosyl-L-methionine</name>
        <dbReference type="ChEBI" id="CHEBI:59789"/>
    </ligand>
</feature>
<dbReference type="GO" id="GO:1904047">
    <property type="term" value="F:S-adenosyl-L-methionine binding"/>
    <property type="evidence" value="ECO:0007669"/>
    <property type="project" value="UniProtKB-UniRule"/>
</dbReference>
<evidence type="ECO:0000313" key="10">
    <source>
        <dbReference type="Proteomes" id="UP000504635"/>
    </source>
</evidence>
<dbReference type="InterPro" id="IPR007177">
    <property type="entry name" value="Tsr3_C"/>
</dbReference>
<name>A0A6J2YP96_SITOR</name>
<feature type="compositionally biased region" description="Low complexity" evidence="7">
    <location>
        <begin position="26"/>
        <end position="39"/>
    </location>
</feature>
<dbReference type="FunCoup" id="A0A6J2YP96">
    <property type="interactions" value="933"/>
</dbReference>
<feature type="binding site" evidence="6">
    <location>
        <position position="66"/>
    </location>
    <ligand>
        <name>S-adenosyl-L-methionine</name>
        <dbReference type="ChEBI" id="CHEBI:59789"/>
    </ligand>
</feature>
<organism evidence="10 11">
    <name type="scientific">Sitophilus oryzae</name>
    <name type="common">Rice weevil</name>
    <name type="synonym">Curculio oryzae</name>
    <dbReference type="NCBI Taxonomy" id="7048"/>
    <lineage>
        <taxon>Eukaryota</taxon>
        <taxon>Metazoa</taxon>
        <taxon>Ecdysozoa</taxon>
        <taxon>Arthropoda</taxon>
        <taxon>Hexapoda</taxon>
        <taxon>Insecta</taxon>
        <taxon>Pterygota</taxon>
        <taxon>Neoptera</taxon>
        <taxon>Endopterygota</taxon>
        <taxon>Coleoptera</taxon>
        <taxon>Polyphaga</taxon>
        <taxon>Cucujiformia</taxon>
        <taxon>Curculionidae</taxon>
        <taxon>Dryophthorinae</taxon>
        <taxon>Sitophilus</taxon>
    </lineage>
</organism>
<dbReference type="HAMAP" id="MF_01116">
    <property type="entry name" value="TSR3"/>
    <property type="match status" value="1"/>
</dbReference>
<dbReference type="PANTHER" id="PTHR20426">
    <property type="entry name" value="RIBOSOME BIOGENESIS PROTEIN TSR3 HOMOLOG"/>
    <property type="match status" value="1"/>
</dbReference>
<accession>A0A6J2YP96</accession>
<reference evidence="11" key="1">
    <citation type="submission" date="2025-08" db="UniProtKB">
        <authorList>
            <consortium name="RefSeq"/>
        </authorList>
    </citation>
    <scope>IDENTIFICATION</scope>
    <source>
        <tissue evidence="11">Gonads</tissue>
    </source>
</reference>
<gene>
    <name evidence="11" type="primary">LOC115889892</name>
</gene>
<dbReference type="AlphaFoldDB" id="A0A6J2YP96"/>
<dbReference type="GO" id="GO:0030490">
    <property type="term" value="P:maturation of SSU-rRNA"/>
    <property type="evidence" value="ECO:0007669"/>
    <property type="project" value="TreeGrafter"/>
</dbReference>
<dbReference type="KEGG" id="soy:115889892"/>
<dbReference type="GO" id="GO:0106388">
    <property type="term" value="F:rRNA small subunit aminocarboxypropyltransferase activity"/>
    <property type="evidence" value="ECO:0007669"/>
    <property type="project" value="UniProtKB-EC"/>
</dbReference>
<protein>
    <recommendedName>
        <fullName evidence="6">18S rRNA aminocarboxypropyltransferase</fullName>
        <ecNumber evidence="6">2.5.1.157</ecNumber>
    </recommendedName>
</protein>
<dbReference type="InParanoid" id="A0A6J2YP96"/>
<evidence type="ECO:0000256" key="2">
    <source>
        <dbReference type="ARBA" id="ARBA00022517"/>
    </source>
</evidence>